<sequence>MRIEKCEGLSCEVTGAEKLYKFVEWNKPDSEHWLCKEHFEQKRELDDKQKRRFIEYYKDPFTRVWLDEKGLKLWERLSNQ</sequence>
<proteinExistence type="predicted"/>
<protein>
    <submittedName>
        <fullName evidence="1">Uncharacterized protein</fullName>
    </submittedName>
</protein>
<gene>
    <name evidence="1" type="ORF">CWS01_15925</name>
</gene>
<dbReference type="AlphaFoldDB" id="A0A2N0YZE3"/>
<reference evidence="1 2" key="1">
    <citation type="journal article" date="2003" name="Int. J. Syst. Evol. Microbiol.">
        <title>Bacillus nealsonii sp. nov., isolated from a spacecraft-assembly facility, whose spores are gamma-radiation resistant.</title>
        <authorList>
            <person name="Venkateswaran K."/>
            <person name="Kempf M."/>
            <person name="Chen F."/>
            <person name="Satomi M."/>
            <person name="Nicholson W."/>
            <person name="Kern R."/>
        </authorList>
    </citation>
    <scope>NUCLEOTIDE SEQUENCE [LARGE SCALE GENOMIC DNA]</scope>
    <source>
        <strain evidence="1 2">FO-92</strain>
    </source>
</reference>
<keyword evidence="2" id="KW-1185">Reference proteome</keyword>
<dbReference type="Proteomes" id="UP000233375">
    <property type="component" value="Unassembled WGS sequence"/>
</dbReference>
<accession>A0A2N0YZE3</accession>
<dbReference type="EMBL" id="PISE01000037">
    <property type="protein sequence ID" value="PKG22619.1"/>
    <property type="molecule type" value="Genomic_DNA"/>
</dbReference>
<organism evidence="1 2">
    <name type="scientific">Niallia nealsonii</name>
    <dbReference type="NCBI Taxonomy" id="115979"/>
    <lineage>
        <taxon>Bacteria</taxon>
        <taxon>Bacillati</taxon>
        <taxon>Bacillota</taxon>
        <taxon>Bacilli</taxon>
        <taxon>Bacillales</taxon>
        <taxon>Bacillaceae</taxon>
        <taxon>Niallia</taxon>
    </lineage>
</organism>
<evidence type="ECO:0000313" key="2">
    <source>
        <dbReference type="Proteomes" id="UP000233375"/>
    </source>
</evidence>
<dbReference type="RefSeq" id="WP_101178169.1">
    <property type="nucleotide sequence ID" value="NZ_PISE01000037.1"/>
</dbReference>
<evidence type="ECO:0000313" key="1">
    <source>
        <dbReference type="EMBL" id="PKG22619.1"/>
    </source>
</evidence>
<comment type="caution">
    <text evidence="1">The sequence shown here is derived from an EMBL/GenBank/DDBJ whole genome shotgun (WGS) entry which is preliminary data.</text>
</comment>
<dbReference type="OrthoDB" id="2934739at2"/>
<name>A0A2N0YZE3_9BACI</name>